<dbReference type="GO" id="GO:0006357">
    <property type="term" value="P:regulation of transcription by RNA polymerase II"/>
    <property type="evidence" value="ECO:0007669"/>
    <property type="project" value="TreeGrafter"/>
</dbReference>
<dbReference type="GO" id="GO:0071819">
    <property type="term" value="C:DUBm complex"/>
    <property type="evidence" value="ECO:0007669"/>
    <property type="project" value="UniProtKB-UniRule"/>
</dbReference>
<proteinExistence type="inferred from homology"/>
<evidence type="ECO:0000256" key="4">
    <source>
        <dbReference type="ARBA" id="ARBA00022833"/>
    </source>
</evidence>
<dbReference type="GO" id="GO:0006325">
    <property type="term" value="P:chromatin organization"/>
    <property type="evidence" value="ECO:0007669"/>
    <property type="project" value="UniProtKB-KW"/>
</dbReference>
<accession>V4AI26</accession>
<comment type="domain">
    <text evidence="10">The long N-terminal helix forms part of the 'assembly lobe' of the SAGA deubiquitination module.</text>
</comment>
<keyword evidence="3 10" id="KW-0863">Zinc-finger</keyword>
<dbReference type="OrthoDB" id="21557at2759"/>
<keyword evidence="6 10" id="KW-0805">Transcription regulation</keyword>
<dbReference type="HAMAP" id="MF_03047">
    <property type="entry name" value="Sgf11"/>
    <property type="match status" value="1"/>
</dbReference>
<keyword evidence="5 10" id="KW-0156">Chromatin regulator</keyword>
<evidence type="ECO:0000256" key="1">
    <source>
        <dbReference type="ARBA" id="ARBA00004123"/>
    </source>
</evidence>
<evidence type="ECO:0000256" key="7">
    <source>
        <dbReference type="ARBA" id="ARBA00023159"/>
    </source>
</evidence>
<comment type="domain">
    <text evidence="10">The C-terminal SGF11-type zinc-finger domain forms part of the 'catalytic lobe' of the SAGA deubiquitination module.</text>
</comment>
<dbReference type="InterPro" id="IPR013246">
    <property type="entry name" value="SAGA_su_Sgf11"/>
</dbReference>
<sequence length="95" mass="10670">MYELIDEVSLGLCFEIHRASKIGTLFLADTDPKSSKELEIVDKPGYDVFGQPPQKKQLECICPNCQRNLAAARFAPHLEKCMGMGRNSSRIASRR</sequence>
<dbReference type="AlphaFoldDB" id="V4AI26"/>
<dbReference type="HOGENOM" id="CLU_150943_0_0_1"/>
<comment type="similarity">
    <text evidence="10 11">Belongs to the SGF11 family.</text>
</comment>
<dbReference type="FunFam" id="3.30.160.60:FF:000118">
    <property type="entry name" value="Ataxin-7-like protein 3"/>
    <property type="match status" value="1"/>
</dbReference>
<evidence type="ECO:0000313" key="13">
    <source>
        <dbReference type="Proteomes" id="UP000030746"/>
    </source>
</evidence>
<keyword evidence="2 10" id="KW-0479">Metal-binding</keyword>
<evidence type="ECO:0000256" key="3">
    <source>
        <dbReference type="ARBA" id="ARBA00022771"/>
    </source>
</evidence>
<comment type="function">
    <text evidence="10 11">Component of the transcription regulatory histone acetylation (HAT) complex SAGA, a multiprotein complex that activates transcription by remodeling chromatin and mediating histone acetylation and deubiquitination. Within the SAGA complex, participates in a subcomplex that specifically deubiquitinates histone H2B. The SAGA complex is recruited to specific gene promoters by activators, where it is required for transcription.</text>
</comment>
<keyword evidence="13" id="KW-1185">Reference proteome</keyword>
<evidence type="ECO:0000256" key="10">
    <source>
        <dbReference type="HAMAP-Rule" id="MF_03047"/>
    </source>
</evidence>
<dbReference type="CTD" id="20231255"/>
<keyword evidence="7 10" id="KW-0010">Activator</keyword>
<name>V4AI26_LOTGI</name>
<feature type="zinc finger region" description="SGF11-type" evidence="10">
    <location>
        <begin position="60"/>
        <end position="81"/>
    </location>
</feature>
<evidence type="ECO:0000313" key="12">
    <source>
        <dbReference type="EMBL" id="ESO96567.1"/>
    </source>
</evidence>
<dbReference type="GO" id="GO:0003713">
    <property type="term" value="F:transcription coactivator activity"/>
    <property type="evidence" value="ECO:0007669"/>
    <property type="project" value="UniProtKB-UniRule"/>
</dbReference>
<evidence type="ECO:0000256" key="5">
    <source>
        <dbReference type="ARBA" id="ARBA00022853"/>
    </source>
</evidence>
<gene>
    <name evidence="12" type="ORF">LOTGIDRAFT_115671</name>
</gene>
<protein>
    <recommendedName>
        <fullName evidence="10">SAGA-associated factor 11 homolog</fullName>
    </recommendedName>
</protein>
<evidence type="ECO:0000256" key="8">
    <source>
        <dbReference type="ARBA" id="ARBA00023163"/>
    </source>
</evidence>
<keyword evidence="4 10" id="KW-0862">Zinc</keyword>
<reference evidence="12 13" key="1">
    <citation type="journal article" date="2013" name="Nature">
        <title>Insights into bilaterian evolution from three spiralian genomes.</title>
        <authorList>
            <person name="Simakov O."/>
            <person name="Marletaz F."/>
            <person name="Cho S.J."/>
            <person name="Edsinger-Gonzales E."/>
            <person name="Havlak P."/>
            <person name="Hellsten U."/>
            <person name="Kuo D.H."/>
            <person name="Larsson T."/>
            <person name="Lv J."/>
            <person name="Arendt D."/>
            <person name="Savage R."/>
            <person name="Osoegawa K."/>
            <person name="de Jong P."/>
            <person name="Grimwood J."/>
            <person name="Chapman J.A."/>
            <person name="Shapiro H."/>
            <person name="Aerts A."/>
            <person name="Otillar R.P."/>
            <person name="Terry A.Y."/>
            <person name="Boore J.L."/>
            <person name="Grigoriev I.V."/>
            <person name="Lindberg D.R."/>
            <person name="Seaver E.C."/>
            <person name="Weisblat D.A."/>
            <person name="Putnam N.H."/>
            <person name="Rokhsar D.S."/>
        </authorList>
    </citation>
    <scope>NUCLEOTIDE SEQUENCE [LARGE SCALE GENOMIC DNA]</scope>
</reference>
<dbReference type="Gene3D" id="3.30.160.60">
    <property type="entry name" value="Classic Zinc Finger"/>
    <property type="match status" value="1"/>
</dbReference>
<dbReference type="InterPro" id="IPR051078">
    <property type="entry name" value="SGF11"/>
</dbReference>
<dbReference type="OMA" id="RFRTNHS"/>
<dbReference type="PANTHER" id="PTHR46367:SF1">
    <property type="entry name" value="ATAXIN-7-LIKE PROTEIN 3"/>
    <property type="match status" value="1"/>
</dbReference>
<evidence type="ECO:0000256" key="11">
    <source>
        <dbReference type="RuleBase" id="RU261113"/>
    </source>
</evidence>
<organism evidence="12 13">
    <name type="scientific">Lottia gigantea</name>
    <name type="common">Giant owl limpet</name>
    <dbReference type="NCBI Taxonomy" id="225164"/>
    <lineage>
        <taxon>Eukaryota</taxon>
        <taxon>Metazoa</taxon>
        <taxon>Spiralia</taxon>
        <taxon>Lophotrochozoa</taxon>
        <taxon>Mollusca</taxon>
        <taxon>Gastropoda</taxon>
        <taxon>Patellogastropoda</taxon>
        <taxon>Lottioidea</taxon>
        <taxon>Lottiidae</taxon>
        <taxon>Lottia</taxon>
    </lineage>
</organism>
<keyword evidence="8 10" id="KW-0804">Transcription</keyword>
<evidence type="ECO:0000256" key="9">
    <source>
        <dbReference type="ARBA" id="ARBA00023242"/>
    </source>
</evidence>
<dbReference type="RefSeq" id="XP_009052920.1">
    <property type="nucleotide sequence ID" value="XM_009054672.1"/>
</dbReference>
<dbReference type="KEGG" id="lgi:LOTGIDRAFT_115671"/>
<dbReference type="Proteomes" id="UP000030746">
    <property type="component" value="Unassembled WGS sequence"/>
</dbReference>
<comment type="subcellular location">
    <subcellularLocation>
        <location evidence="1 10 11">Nucleus</location>
    </subcellularLocation>
</comment>
<dbReference type="GO" id="GO:0008270">
    <property type="term" value="F:zinc ion binding"/>
    <property type="evidence" value="ECO:0007669"/>
    <property type="project" value="UniProtKB-UniRule"/>
</dbReference>
<dbReference type="PANTHER" id="PTHR46367">
    <property type="entry name" value="ATAXIN-7-LIKE PROTEIN 3"/>
    <property type="match status" value="1"/>
</dbReference>
<dbReference type="Pfam" id="PF08209">
    <property type="entry name" value="Sgf11"/>
    <property type="match status" value="1"/>
</dbReference>
<comment type="subunit">
    <text evidence="10">Component of some SAGA transcription coactivator-HAT complexes. Within the SAGA complex, participates to a subcomplex of SAGA called the DUB module (deubiquitination module).</text>
</comment>
<keyword evidence="9 10" id="KW-0539">Nucleus</keyword>
<evidence type="ECO:0000256" key="6">
    <source>
        <dbReference type="ARBA" id="ARBA00023015"/>
    </source>
</evidence>
<evidence type="ECO:0000256" key="2">
    <source>
        <dbReference type="ARBA" id="ARBA00022723"/>
    </source>
</evidence>
<dbReference type="STRING" id="225164.V4AI26"/>
<dbReference type="GO" id="GO:0000124">
    <property type="term" value="C:SAGA complex"/>
    <property type="evidence" value="ECO:0007669"/>
    <property type="project" value="UniProtKB-UniRule"/>
</dbReference>
<dbReference type="GeneID" id="20231255"/>
<dbReference type="EMBL" id="KB201459">
    <property type="protein sequence ID" value="ESO96567.1"/>
    <property type="molecule type" value="Genomic_DNA"/>
</dbReference>